<dbReference type="RefSeq" id="WP_168040530.1">
    <property type="nucleotide sequence ID" value="NZ_JAATJH010000013.1"/>
</dbReference>
<protein>
    <submittedName>
        <fullName evidence="2">Glycosyltransferase involved in cell wall biosynthesis</fullName>
    </submittedName>
</protein>
<dbReference type="Gene3D" id="3.40.50.2000">
    <property type="entry name" value="Glycogen Phosphorylase B"/>
    <property type="match status" value="1"/>
</dbReference>
<dbReference type="Proteomes" id="UP000770785">
    <property type="component" value="Unassembled WGS sequence"/>
</dbReference>
<dbReference type="PANTHER" id="PTHR12526">
    <property type="entry name" value="GLYCOSYLTRANSFERASE"/>
    <property type="match status" value="1"/>
</dbReference>
<gene>
    <name evidence="2" type="ORF">GGR27_004000</name>
</gene>
<dbReference type="Pfam" id="PF00534">
    <property type="entry name" value="Glycos_transf_1"/>
    <property type="match status" value="1"/>
</dbReference>
<evidence type="ECO:0000313" key="2">
    <source>
        <dbReference type="EMBL" id="NJC28475.1"/>
    </source>
</evidence>
<dbReference type="CDD" id="cd03801">
    <property type="entry name" value="GT4_PimA-like"/>
    <property type="match status" value="1"/>
</dbReference>
<reference evidence="2 3" key="1">
    <citation type="submission" date="2020-03" db="EMBL/GenBank/DDBJ databases">
        <title>Genomic Encyclopedia of Type Strains, Phase IV (KMG-IV): sequencing the most valuable type-strain genomes for metagenomic binning, comparative biology and taxonomic classification.</title>
        <authorList>
            <person name="Goeker M."/>
        </authorList>
    </citation>
    <scope>NUCLEOTIDE SEQUENCE [LARGE SCALE GENOMIC DNA]</scope>
    <source>
        <strain evidence="2 3">DSM 105096</strain>
    </source>
</reference>
<evidence type="ECO:0000313" key="3">
    <source>
        <dbReference type="Proteomes" id="UP000770785"/>
    </source>
</evidence>
<evidence type="ECO:0000259" key="1">
    <source>
        <dbReference type="Pfam" id="PF00534"/>
    </source>
</evidence>
<name>A0ABX0XH47_9BACT</name>
<dbReference type="SUPFAM" id="SSF53756">
    <property type="entry name" value="UDP-Glycosyltransferase/glycogen phosphorylase"/>
    <property type="match status" value="1"/>
</dbReference>
<organism evidence="2 3">
    <name type="scientific">Neolewinella antarctica</name>
    <dbReference type="NCBI Taxonomy" id="442734"/>
    <lineage>
        <taxon>Bacteria</taxon>
        <taxon>Pseudomonadati</taxon>
        <taxon>Bacteroidota</taxon>
        <taxon>Saprospiria</taxon>
        <taxon>Saprospirales</taxon>
        <taxon>Lewinellaceae</taxon>
        <taxon>Neolewinella</taxon>
    </lineage>
</organism>
<sequence length="204" mass="22389">MTRRLSTPPPEWSESPTFRFLHVSNFSPAKRLDLIIGAFYEVWQTHPDVSLTIAGDGDIAQLTELIASLAPEHPSSNGHQPEINVSGPHSLTEIADLMRAADAFLLTSDYETQSVVMLEAQLCGLKTIATQCGGPESIVTDSEQGELIDVDDYAALLNAMQKMVHDGRDNPVRRADLSTRAKKLYAASAIRQQLLLIYDQATRA</sequence>
<accession>A0ABX0XH47</accession>
<dbReference type="EMBL" id="JAATJH010000013">
    <property type="protein sequence ID" value="NJC28475.1"/>
    <property type="molecule type" value="Genomic_DNA"/>
</dbReference>
<proteinExistence type="predicted"/>
<dbReference type="InterPro" id="IPR001296">
    <property type="entry name" value="Glyco_trans_1"/>
</dbReference>
<feature type="domain" description="Glycosyl transferase family 1" evidence="1">
    <location>
        <begin position="19"/>
        <end position="183"/>
    </location>
</feature>
<comment type="caution">
    <text evidence="2">The sequence shown here is derived from an EMBL/GenBank/DDBJ whole genome shotgun (WGS) entry which is preliminary data.</text>
</comment>
<keyword evidence="3" id="KW-1185">Reference proteome</keyword>